<evidence type="ECO:0000256" key="1">
    <source>
        <dbReference type="SAM" id="MobiDB-lite"/>
    </source>
</evidence>
<name>A0A9P6NBD6_9BASI</name>
<dbReference type="EMBL" id="MU167330">
    <property type="protein sequence ID" value="KAG0143024.1"/>
    <property type="molecule type" value="Genomic_DNA"/>
</dbReference>
<evidence type="ECO:0000313" key="2">
    <source>
        <dbReference type="EMBL" id="KAG0143024.1"/>
    </source>
</evidence>
<evidence type="ECO:0000313" key="4">
    <source>
        <dbReference type="Proteomes" id="UP000886653"/>
    </source>
</evidence>
<gene>
    <name evidence="2" type="ORF">CROQUDRAFT_96792</name>
    <name evidence="3" type="ORF">CROQUDRAFT_96794</name>
</gene>
<keyword evidence="4" id="KW-1185">Reference proteome</keyword>
<sequence>MTQHRSDSLKTHVKKFNALLREFYRFRGDMTSTQAARTLIGSLKPGYAVMIDIIYRIIKPLTHEKVKHELLDTDEEKSFTTPAMAYANHSDTHSANTSHRIMRCTKEVCIGSTYQRPHQVKDCFKQPENAEKREEWMAKQEESRKRYQKRNANSVSNSSIQGMKVVKPTGLHIDSSMMFFAYIDSENVLSSPTLSIGTHEEDQEAVENEMTDRSTSELNLNKGETIGLVSCVVPGTLENKNDAKTFEVIGSPDAMSYTTKTECSYVANGTEFVDYDQLAASTETMSRLWALNETGASHHMFNDLKLFQANSIKTIDGPSK</sequence>
<comment type="caution">
    <text evidence="2">The sequence shown here is derived from an EMBL/GenBank/DDBJ whole genome shotgun (WGS) entry which is preliminary data.</text>
</comment>
<accession>A0A9P6NBD6</accession>
<proteinExistence type="predicted"/>
<protein>
    <submittedName>
        <fullName evidence="2">Uncharacterized protein</fullName>
    </submittedName>
</protein>
<dbReference type="Proteomes" id="UP000886653">
    <property type="component" value="Unassembled WGS sequence"/>
</dbReference>
<feature type="compositionally biased region" description="Basic and acidic residues" evidence="1">
    <location>
        <begin position="134"/>
        <end position="145"/>
    </location>
</feature>
<dbReference type="EMBL" id="MU167330">
    <property type="protein sequence ID" value="KAG0143025.1"/>
    <property type="molecule type" value="Genomic_DNA"/>
</dbReference>
<dbReference type="OrthoDB" id="2506674at2759"/>
<reference evidence="2" key="1">
    <citation type="submission" date="2013-11" db="EMBL/GenBank/DDBJ databases">
        <title>Genome sequence of the fusiform rust pathogen reveals effectors for host alternation and coevolution with pine.</title>
        <authorList>
            <consortium name="DOE Joint Genome Institute"/>
            <person name="Smith K."/>
            <person name="Pendleton A."/>
            <person name="Kubisiak T."/>
            <person name="Anderson C."/>
            <person name="Salamov A."/>
            <person name="Aerts A."/>
            <person name="Riley R."/>
            <person name="Clum A."/>
            <person name="Lindquist E."/>
            <person name="Ence D."/>
            <person name="Campbell M."/>
            <person name="Kronenberg Z."/>
            <person name="Feau N."/>
            <person name="Dhillon B."/>
            <person name="Hamelin R."/>
            <person name="Burleigh J."/>
            <person name="Smith J."/>
            <person name="Yandell M."/>
            <person name="Nelson C."/>
            <person name="Grigoriev I."/>
            <person name="Davis J."/>
        </authorList>
    </citation>
    <scope>NUCLEOTIDE SEQUENCE</scope>
    <source>
        <strain evidence="2">G11</strain>
    </source>
</reference>
<feature type="region of interest" description="Disordered" evidence="1">
    <location>
        <begin position="134"/>
        <end position="155"/>
    </location>
</feature>
<organism evidence="2 4">
    <name type="scientific">Cronartium quercuum f. sp. fusiforme G11</name>
    <dbReference type="NCBI Taxonomy" id="708437"/>
    <lineage>
        <taxon>Eukaryota</taxon>
        <taxon>Fungi</taxon>
        <taxon>Dikarya</taxon>
        <taxon>Basidiomycota</taxon>
        <taxon>Pucciniomycotina</taxon>
        <taxon>Pucciniomycetes</taxon>
        <taxon>Pucciniales</taxon>
        <taxon>Coleosporiaceae</taxon>
        <taxon>Cronartium</taxon>
    </lineage>
</organism>
<dbReference type="AlphaFoldDB" id="A0A9P6NBD6"/>
<evidence type="ECO:0000313" key="3">
    <source>
        <dbReference type="EMBL" id="KAG0143025.1"/>
    </source>
</evidence>